<dbReference type="STRING" id="53468.A0A0R3UD26"/>
<dbReference type="EMBL" id="UXSR01002392">
    <property type="protein sequence ID" value="VDD78822.1"/>
    <property type="molecule type" value="Genomic_DNA"/>
</dbReference>
<dbReference type="WBParaSite" id="MCU_013936-RA">
    <property type="protein sequence ID" value="MCU_013936-RA"/>
    <property type="gene ID" value="MCU_013936"/>
</dbReference>
<proteinExistence type="predicted"/>
<dbReference type="GO" id="GO:0005886">
    <property type="term" value="C:plasma membrane"/>
    <property type="evidence" value="ECO:0007669"/>
    <property type="project" value="TreeGrafter"/>
</dbReference>
<dbReference type="CDD" id="cd11844">
    <property type="entry name" value="SH3_CAS"/>
    <property type="match status" value="1"/>
</dbReference>
<reference evidence="7" key="2">
    <citation type="submission" date="2019-11" db="UniProtKB">
        <authorList>
            <consortium name="WormBaseParasite"/>
        </authorList>
    </citation>
    <scope>IDENTIFICATION</scope>
</reference>
<evidence type="ECO:0000256" key="1">
    <source>
        <dbReference type="ARBA" id="ARBA00022443"/>
    </source>
</evidence>
<dbReference type="Proteomes" id="UP000267029">
    <property type="component" value="Unassembled WGS sequence"/>
</dbReference>
<evidence type="ECO:0000259" key="4">
    <source>
        <dbReference type="PROSITE" id="PS50002"/>
    </source>
</evidence>
<evidence type="ECO:0000313" key="6">
    <source>
        <dbReference type="Proteomes" id="UP000267029"/>
    </source>
</evidence>
<evidence type="ECO:0000256" key="2">
    <source>
        <dbReference type="PROSITE-ProRule" id="PRU00192"/>
    </source>
</evidence>
<dbReference type="PRINTS" id="PR00452">
    <property type="entry name" value="SH3DOMAIN"/>
</dbReference>
<dbReference type="PANTHER" id="PTHR10654:SF18">
    <property type="entry name" value="IP17195P"/>
    <property type="match status" value="1"/>
</dbReference>
<organism evidence="5 6">
    <name type="scientific">Mesocestoides corti</name>
    <name type="common">Flatworm</name>
    <dbReference type="NCBI Taxonomy" id="53468"/>
    <lineage>
        <taxon>Eukaryota</taxon>
        <taxon>Metazoa</taxon>
        <taxon>Spiralia</taxon>
        <taxon>Lophotrochozoa</taxon>
        <taxon>Platyhelminthes</taxon>
        <taxon>Cestoda</taxon>
        <taxon>Eucestoda</taxon>
        <taxon>Cyclophyllidea</taxon>
        <taxon>Mesocestoididae</taxon>
        <taxon>Mesocestoides</taxon>
    </lineage>
</organism>
<dbReference type="Gene3D" id="2.30.30.40">
    <property type="entry name" value="SH3 Domains"/>
    <property type="match status" value="1"/>
</dbReference>
<dbReference type="AlphaFoldDB" id="A0A0R3UD26"/>
<name>A0A0R3UD26_MESCO</name>
<protein>
    <submittedName>
        <fullName evidence="7">SH3 domain-containing protein</fullName>
    </submittedName>
</protein>
<dbReference type="GO" id="GO:0016477">
    <property type="term" value="P:cell migration"/>
    <property type="evidence" value="ECO:0007669"/>
    <property type="project" value="TreeGrafter"/>
</dbReference>
<accession>A0A0R3UD26</accession>
<feature type="compositionally biased region" description="Low complexity" evidence="3">
    <location>
        <begin position="1"/>
        <end position="28"/>
    </location>
</feature>
<evidence type="ECO:0000313" key="7">
    <source>
        <dbReference type="WBParaSite" id="MCU_013936-RA"/>
    </source>
</evidence>
<gene>
    <name evidence="5" type="ORF">MCOS_LOCUS4825</name>
</gene>
<evidence type="ECO:0000313" key="5">
    <source>
        <dbReference type="EMBL" id="VDD78822.1"/>
    </source>
</evidence>
<dbReference type="GO" id="GO:0005737">
    <property type="term" value="C:cytoplasm"/>
    <property type="evidence" value="ECO:0007669"/>
    <property type="project" value="TreeGrafter"/>
</dbReference>
<dbReference type="PANTHER" id="PTHR10654">
    <property type="entry name" value="CAS SCAFFOLDING PROTEIN"/>
    <property type="match status" value="1"/>
</dbReference>
<reference evidence="5 6" key="1">
    <citation type="submission" date="2018-10" db="EMBL/GenBank/DDBJ databases">
        <authorList>
            <consortium name="Pathogen Informatics"/>
        </authorList>
    </citation>
    <scope>NUCLEOTIDE SEQUENCE [LARGE SCALE GENOMIC DNA]</scope>
</reference>
<dbReference type="InterPro" id="IPR037362">
    <property type="entry name" value="CAS_fam"/>
</dbReference>
<keyword evidence="6" id="KW-1185">Reference proteome</keyword>
<keyword evidence="1 2" id="KW-0728">SH3 domain</keyword>
<dbReference type="SMART" id="SM00326">
    <property type="entry name" value="SH3"/>
    <property type="match status" value="1"/>
</dbReference>
<dbReference type="SUPFAM" id="SSF50044">
    <property type="entry name" value="SH3-domain"/>
    <property type="match status" value="1"/>
</dbReference>
<dbReference type="Pfam" id="PF14604">
    <property type="entry name" value="SH3_9"/>
    <property type="match status" value="1"/>
</dbReference>
<sequence length="129" mass="13740">MDNSTSAAAANTTTTTANSSTPKAANSTESPTVLARAIYDNNSEVAQELSFSRGDVLTVLKQDPPGFEGWWICSFAGKVGIAPGNRLEILGVVKVRLSRILFYCAVLYVAGSMTCVHTDVQGAVYFKTK</sequence>
<evidence type="ECO:0000256" key="3">
    <source>
        <dbReference type="SAM" id="MobiDB-lite"/>
    </source>
</evidence>
<dbReference type="GO" id="GO:0007169">
    <property type="term" value="P:cell surface receptor protein tyrosine kinase signaling pathway"/>
    <property type="evidence" value="ECO:0007669"/>
    <property type="project" value="TreeGrafter"/>
</dbReference>
<dbReference type="PROSITE" id="PS50002">
    <property type="entry name" value="SH3"/>
    <property type="match status" value="1"/>
</dbReference>
<dbReference type="InterPro" id="IPR036028">
    <property type="entry name" value="SH3-like_dom_sf"/>
</dbReference>
<dbReference type="FunFam" id="2.30.30.40:FF:000009">
    <property type="entry name" value="Breast cancer anti-estrogen resistance 1"/>
    <property type="match status" value="1"/>
</dbReference>
<dbReference type="OrthoDB" id="5983572at2759"/>
<feature type="domain" description="SH3" evidence="4">
    <location>
        <begin position="30"/>
        <end position="92"/>
    </location>
</feature>
<feature type="region of interest" description="Disordered" evidence="3">
    <location>
        <begin position="1"/>
        <end position="30"/>
    </location>
</feature>
<dbReference type="InterPro" id="IPR001452">
    <property type="entry name" value="SH3_domain"/>
</dbReference>